<dbReference type="CDD" id="cd07993">
    <property type="entry name" value="LPLAT_DHAPAT-like"/>
    <property type="match status" value="1"/>
</dbReference>
<dbReference type="InterPro" id="IPR022284">
    <property type="entry name" value="GPAT/DHAPAT"/>
</dbReference>
<protein>
    <recommendedName>
        <fullName evidence="7">Phospholipid/glycerol acyltransferase domain-containing protein</fullName>
    </recommendedName>
</protein>
<dbReference type="Pfam" id="PF01553">
    <property type="entry name" value="Acyltransferase"/>
    <property type="match status" value="1"/>
</dbReference>
<evidence type="ECO:0000256" key="1">
    <source>
        <dbReference type="ARBA" id="ARBA00004184"/>
    </source>
</evidence>
<dbReference type="GO" id="GO:0008654">
    <property type="term" value="P:phospholipid biosynthetic process"/>
    <property type="evidence" value="ECO:0007669"/>
    <property type="project" value="TreeGrafter"/>
</dbReference>
<organism evidence="8 9">
    <name type="scientific">Aquatica leii</name>
    <dbReference type="NCBI Taxonomy" id="1421715"/>
    <lineage>
        <taxon>Eukaryota</taxon>
        <taxon>Metazoa</taxon>
        <taxon>Ecdysozoa</taxon>
        <taxon>Arthropoda</taxon>
        <taxon>Hexapoda</taxon>
        <taxon>Insecta</taxon>
        <taxon>Pterygota</taxon>
        <taxon>Neoptera</taxon>
        <taxon>Endopterygota</taxon>
        <taxon>Coleoptera</taxon>
        <taxon>Polyphaga</taxon>
        <taxon>Elateriformia</taxon>
        <taxon>Elateroidea</taxon>
        <taxon>Lampyridae</taxon>
        <taxon>Luciolinae</taxon>
        <taxon>Aquatica</taxon>
    </lineage>
</organism>
<evidence type="ECO:0000256" key="5">
    <source>
        <dbReference type="ARBA" id="ARBA00023315"/>
    </source>
</evidence>
<dbReference type="SUPFAM" id="SSF69593">
    <property type="entry name" value="Glycerol-3-phosphate (1)-acyltransferase"/>
    <property type="match status" value="1"/>
</dbReference>
<dbReference type="InterPro" id="IPR002123">
    <property type="entry name" value="Plipid/glycerol_acylTrfase"/>
</dbReference>
<dbReference type="GO" id="GO:0006631">
    <property type="term" value="P:fatty acid metabolic process"/>
    <property type="evidence" value="ECO:0007669"/>
    <property type="project" value="TreeGrafter"/>
</dbReference>
<dbReference type="PANTHER" id="PTHR12563:SF17">
    <property type="entry name" value="DIHYDROXYACETONE PHOSPHATE ACYLTRANSFERASE"/>
    <property type="match status" value="1"/>
</dbReference>
<dbReference type="GO" id="GO:0016287">
    <property type="term" value="F:glycerone-phosphate O-acyltransferase activity"/>
    <property type="evidence" value="ECO:0007669"/>
    <property type="project" value="TreeGrafter"/>
</dbReference>
<dbReference type="Proteomes" id="UP001353858">
    <property type="component" value="Unassembled WGS sequence"/>
</dbReference>
<keyword evidence="5 6" id="KW-0012">Acyltransferase</keyword>
<accession>A0AAN7PG69</accession>
<feature type="domain" description="Phospholipid/glycerol acyltransferase" evidence="7">
    <location>
        <begin position="130"/>
        <end position="259"/>
    </location>
</feature>
<dbReference type="InterPro" id="IPR045520">
    <property type="entry name" value="GPAT/DHAPAT_C"/>
</dbReference>
<dbReference type="GO" id="GO:0005778">
    <property type="term" value="C:peroxisomal membrane"/>
    <property type="evidence" value="ECO:0007669"/>
    <property type="project" value="TreeGrafter"/>
</dbReference>
<dbReference type="InterPro" id="IPR041728">
    <property type="entry name" value="GPAT/DHAPAT_LPLAT"/>
</dbReference>
<comment type="subcellular location">
    <subcellularLocation>
        <location evidence="1">Endomembrane system</location>
        <topology evidence="1">Peripheral membrane protein</topology>
    </subcellularLocation>
</comment>
<dbReference type="GO" id="GO:0008611">
    <property type="term" value="P:ether lipid biosynthetic process"/>
    <property type="evidence" value="ECO:0007669"/>
    <property type="project" value="TreeGrafter"/>
</dbReference>
<dbReference type="EMBL" id="JARPUR010000001">
    <property type="protein sequence ID" value="KAK4885342.1"/>
    <property type="molecule type" value="Genomic_DNA"/>
</dbReference>
<evidence type="ECO:0000256" key="3">
    <source>
        <dbReference type="ARBA" id="ARBA00022679"/>
    </source>
</evidence>
<dbReference type="GO" id="GO:0012505">
    <property type="term" value="C:endomembrane system"/>
    <property type="evidence" value="ECO:0007669"/>
    <property type="project" value="UniProtKB-SubCell"/>
</dbReference>
<dbReference type="Pfam" id="PF19277">
    <property type="entry name" value="GPAT_C"/>
    <property type="match status" value="1"/>
</dbReference>
<evidence type="ECO:0000313" key="9">
    <source>
        <dbReference type="Proteomes" id="UP001353858"/>
    </source>
</evidence>
<sequence>MDRSLVAFKDILKERRQEYSNFMWISRHLNPKVAYERLIKPTPKFHKEEVLKSRKIQEVIEKNCKENGALKGQLTKAVMIILDEIGFNKRITIIRWLGLLLTKICLNVYGGIHVNDKIYRIKELMGNKPIIFLPSHRSYADFILMSYLCFTYNIEIPAIAAGMDFHAMWGMGKVLRDTGAFFMRRSFNDDSLYWDTFRQYIYQLITEGDLPLEFFIEGTRSRSGKSLIPKYGLLSMVLKTFYTAAVPDILFVPINISYDRVLEEKLFAYELLGVPKPKESTSGFLKSLSIIKERYGNIYIDFGEPISARSYFGSFIDRSFHSIKPTYMQEFTEREKESTSELANNIVNVQQKCAVITTFNLIALSLTNSFMAGENKLHIKDHIEDVIWINNIVKSLGACTDLLDIEKNIETALDVHKGLVKVTSNDNVALVQNAVALNTSDPAKLKGHTLSQDTMTYSIPFIMLQIYVNPVMHYLADPCLISVIVEQHRNINIDDLFTQFTFFQTLFSHEFVSNYIGNYLKYQDLLKNLTNIRLLSSNKEEKCEIYEVLDFKIYNFFKNLIVPFLYTYYMVCDVLLQNKSAIREKCILVTVQSRFEELISARQKIVHPYSLNLDSITNCLSSFAVMGIIHREKINEDVVWSGNMEKVKEVREKLEPYLASLSSAQNNSNTNIFLASKL</sequence>
<name>A0AAN7PG69_9COLE</name>
<dbReference type="SMART" id="SM00563">
    <property type="entry name" value="PlsC"/>
    <property type="match status" value="1"/>
</dbReference>
<keyword evidence="9" id="KW-1185">Reference proteome</keyword>
<dbReference type="GO" id="GO:0031966">
    <property type="term" value="C:mitochondrial membrane"/>
    <property type="evidence" value="ECO:0007669"/>
    <property type="project" value="TreeGrafter"/>
</dbReference>
<evidence type="ECO:0000259" key="7">
    <source>
        <dbReference type="SMART" id="SM00563"/>
    </source>
</evidence>
<dbReference type="GO" id="GO:0004366">
    <property type="term" value="F:glycerol-3-phosphate O-acyltransferase activity"/>
    <property type="evidence" value="ECO:0007669"/>
    <property type="project" value="TreeGrafter"/>
</dbReference>
<comment type="similarity">
    <text evidence="2 6">Belongs to the GPAT/DAPAT family.</text>
</comment>
<reference evidence="9" key="1">
    <citation type="submission" date="2023-01" db="EMBL/GenBank/DDBJ databases">
        <title>Key to firefly adult light organ development and bioluminescence: homeobox transcription factors regulate luciferase expression and transportation to peroxisome.</title>
        <authorList>
            <person name="Fu X."/>
        </authorList>
    </citation>
    <scope>NUCLEOTIDE SEQUENCE [LARGE SCALE GENOMIC DNA]</scope>
</reference>
<evidence type="ECO:0000256" key="6">
    <source>
        <dbReference type="PIRNR" id="PIRNR000437"/>
    </source>
</evidence>
<dbReference type="PANTHER" id="PTHR12563">
    <property type="entry name" value="GLYCEROL-3-PHOSPHATE ACYLTRANSFERASE"/>
    <property type="match status" value="1"/>
</dbReference>
<evidence type="ECO:0000256" key="4">
    <source>
        <dbReference type="ARBA" id="ARBA00023136"/>
    </source>
</evidence>
<proteinExistence type="inferred from homology"/>
<dbReference type="GO" id="GO:0019432">
    <property type="term" value="P:triglyceride biosynthetic process"/>
    <property type="evidence" value="ECO:0007669"/>
    <property type="project" value="TreeGrafter"/>
</dbReference>
<evidence type="ECO:0000313" key="8">
    <source>
        <dbReference type="EMBL" id="KAK4885342.1"/>
    </source>
</evidence>
<gene>
    <name evidence="8" type="ORF">RN001_001613</name>
</gene>
<dbReference type="PIRSF" id="PIRSF000437">
    <property type="entry name" value="GPAT_DHAPAT"/>
    <property type="match status" value="1"/>
</dbReference>
<evidence type="ECO:0000256" key="2">
    <source>
        <dbReference type="ARBA" id="ARBA00007937"/>
    </source>
</evidence>
<keyword evidence="4" id="KW-0472">Membrane</keyword>
<comment type="caution">
    <text evidence="8">The sequence shown here is derived from an EMBL/GenBank/DDBJ whole genome shotgun (WGS) entry which is preliminary data.</text>
</comment>
<dbReference type="AlphaFoldDB" id="A0AAN7PG69"/>
<keyword evidence="3 6" id="KW-0808">Transferase</keyword>